<name>A0ABV6LUZ9_9ACTN</name>
<dbReference type="RefSeq" id="WP_377243834.1">
    <property type="nucleotide sequence ID" value="NZ_JBHLUH010000003.1"/>
</dbReference>
<dbReference type="PANTHER" id="PTHR43841">
    <property type="entry name" value="3-HYDROXYACYL-THIOESTER DEHYDRATASE HTDX-RELATED"/>
    <property type="match status" value="1"/>
</dbReference>
<feature type="domain" description="MaoC-like" evidence="3">
    <location>
        <begin position="161"/>
        <end position="242"/>
    </location>
</feature>
<comment type="caution">
    <text evidence="4">The sequence shown here is derived from an EMBL/GenBank/DDBJ whole genome shotgun (WGS) entry which is preliminary data.</text>
</comment>
<dbReference type="PRINTS" id="PR01483">
    <property type="entry name" value="FASYNTHASE"/>
</dbReference>
<dbReference type="PANTHER" id="PTHR43841:SF1">
    <property type="entry name" value="3-HYDROXYACYL-THIOESTER DEHYDRATASE X"/>
    <property type="match status" value="1"/>
</dbReference>
<dbReference type="EMBL" id="JBHLUH010000003">
    <property type="protein sequence ID" value="MFC0526142.1"/>
    <property type="molecule type" value="Genomic_DNA"/>
</dbReference>
<evidence type="ECO:0000256" key="2">
    <source>
        <dbReference type="SAM" id="MobiDB-lite"/>
    </source>
</evidence>
<reference evidence="4 5" key="1">
    <citation type="submission" date="2024-09" db="EMBL/GenBank/DDBJ databases">
        <authorList>
            <person name="Sun Q."/>
            <person name="Mori K."/>
        </authorList>
    </citation>
    <scope>NUCLEOTIDE SEQUENCE [LARGE SCALE GENOMIC DNA]</scope>
    <source>
        <strain evidence="4 5">TBRC 3947</strain>
    </source>
</reference>
<feature type="region of interest" description="Disordered" evidence="2">
    <location>
        <begin position="141"/>
        <end position="163"/>
    </location>
</feature>
<dbReference type="Pfam" id="PF01575">
    <property type="entry name" value="MaoC_dehydratas"/>
    <property type="match status" value="1"/>
</dbReference>
<organism evidence="4 5">
    <name type="scientific">Phytohabitans kaempferiae</name>
    <dbReference type="NCBI Taxonomy" id="1620943"/>
    <lineage>
        <taxon>Bacteria</taxon>
        <taxon>Bacillati</taxon>
        <taxon>Actinomycetota</taxon>
        <taxon>Actinomycetes</taxon>
        <taxon>Micromonosporales</taxon>
        <taxon>Micromonosporaceae</taxon>
    </lineage>
</organism>
<comment type="similarity">
    <text evidence="1">Belongs to the enoyl-CoA hydratase/isomerase family.</text>
</comment>
<dbReference type="InterPro" id="IPR002539">
    <property type="entry name" value="MaoC-like_dom"/>
</dbReference>
<proteinExistence type="inferred from homology"/>
<dbReference type="Proteomes" id="UP001589867">
    <property type="component" value="Unassembled WGS sequence"/>
</dbReference>
<sequence>MYARAAIGLVPGFARPDRLPDTMSQRQGVRIDRAHLADYNRVCGFRLTDRLPATYPHVLAFPLAFRLMSGRDFPFPVIGLVHVANRIELRRPIDAGEPLDLAVHAADLREHARGRQLDVVSTAMVDGEVVWRDVSTYLRREGTGSSGGARGDRAEPPPASARWRLTPRVGTDYARVSGDHNPIHTSRLGARLFGFARPIAHGMWSKARCLAALEGRLPEAYTVDVSFKLPVLLPSTVAFSATGAAGTAEVAEAIEATEVRGAAGVAAAAAPEWTFALHSAKSGKPHLDGTITA</sequence>
<dbReference type="InterPro" id="IPR003965">
    <property type="entry name" value="Fatty_acid_synthase"/>
</dbReference>
<evidence type="ECO:0000256" key="1">
    <source>
        <dbReference type="ARBA" id="ARBA00005254"/>
    </source>
</evidence>
<evidence type="ECO:0000313" key="5">
    <source>
        <dbReference type="Proteomes" id="UP001589867"/>
    </source>
</evidence>
<gene>
    <name evidence="4" type="ORF">ACFFIA_00485</name>
</gene>
<protein>
    <submittedName>
        <fullName evidence="4">MaoC/PaaZ C-terminal domain-containing protein</fullName>
    </submittedName>
</protein>
<evidence type="ECO:0000259" key="3">
    <source>
        <dbReference type="Pfam" id="PF01575"/>
    </source>
</evidence>
<accession>A0ABV6LUZ9</accession>
<keyword evidence="5" id="KW-1185">Reference proteome</keyword>
<dbReference type="SUPFAM" id="SSF54637">
    <property type="entry name" value="Thioesterase/thiol ester dehydrase-isomerase"/>
    <property type="match status" value="2"/>
</dbReference>
<dbReference type="Gene3D" id="3.10.129.10">
    <property type="entry name" value="Hotdog Thioesterase"/>
    <property type="match status" value="1"/>
</dbReference>
<dbReference type="InterPro" id="IPR029069">
    <property type="entry name" value="HotDog_dom_sf"/>
</dbReference>
<evidence type="ECO:0000313" key="4">
    <source>
        <dbReference type="EMBL" id="MFC0526142.1"/>
    </source>
</evidence>